<keyword evidence="1" id="KW-0614">Plasmid</keyword>
<reference evidence="1 2" key="1">
    <citation type="journal article" date="2008" name="Proc. Natl. Acad. Sci. U.S.A.">
        <title>Niche adaptation and genome expansion in the chlorophyll d-producing cyanobacterium Acaryochloris marina.</title>
        <authorList>
            <person name="Swingley W.D."/>
            <person name="Chen M."/>
            <person name="Cheung P.C."/>
            <person name="Conrad A.L."/>
            <person name="Dejesa L.C."/>
            <person name="Hao J."/>
            <person name="Honchak B.M."/>
            <person name="Karbach L.E."/>
            <person name="Kurdoglu A."/>
            <person name="Lahiri S."/>
            <person name="Mastrian S.D."/>
            <person name="Miyashita H."/>
            <person name="Page L."/>
            <person name="Ramakrishna P."/>
            <person name="Satoh S."/>
            <person name="Sattley W.M."/>
            <person name="Shimada Y."/>
            <person name="Taylor H.L."/>
            <person name="Tomo T."/>
            <person name="Tsuchiya T."/>
            <person name="Wang Z.T."/>
            <person name="Raymond J."/>
            <person name="Mimuro M."/>
            <person name="Blankenship R.E."/>
            <person name="Touchman J.W."/>
        </authorList>
    </citation>
    <scope>NUCLEOTIDE SEQUENCE [LARGE SCALE GENOMIC DNA]</scope>
    <source>
        <strain evidence="2">MBIC 11017</strain>
        <plasmid evidence="2">Plasmid pREB3</plasmid>
    </source>
</reference>
<geneLocation type="plasmid" evidence="1 2">
    <name>pREB3</name>
</geneLocation>
<evidence type="ECO:0000313" key="2">
    <source>
        <dbReference type="Proteomes" id="UP000000268"/>
    </source>
</evidence>
<organism evidence="1 2">
    <name type="scientific">Acaryochloris marina (strain MBIC 11017)</name>
    <dbReference type="NCBI Taxonomy" id="329726"/>
    <lineage>
        <taxon>Bacteria</taxon>
        <taxon>Bacillati</taxon>
        <taxon>Cyanobacteriota</taxon>
        <taxon>Cyanophyceae</taxon>
        <taxon>Acaryochloridales</taxon>
        <taxon>Acaryochloridaceae</taxon>
        <taxon>Acaryochloris</taxon>
    </lineage>
</organism>
<dbReference type="KEGG" id="amr:AM1_C0072"/>
<evidence type="ECO:0000313" key="1">
    <source>
        <dbReference type="EMBL" id="ABW32382.1"/>
    </source>
</evidence>
<sequence>MHFNAPVSSLLVAFDAHPLNRFAIWMEISDSSTLVSGQKVWVNQTNRE</sequence>
<dbReference type="Proteomes" id="UP000000268">
    <property type="component" value="Plasmid pREB3"/>
</dbReference>
<gene>
    <name evidence="1" type="ordered locus">AM1_C0072</name>
</gene>
<accession>A8ZMH1</accession>
<keyword evidence="2" id="KW-1185">Reference proteome</keyword>
<name>A8ZMH1_ACAM1</name>
<protein>
    <submittedName>
        <fullName evidence="1">Uncharacterized protein</fullName>
    </submittedName>
</protein>
<proteinExistence type="predicted"/>
<dbReference type="HOGENOM" id="CLU_3148212_0_0_3"/>
<dbReference type="AlphaFoldDB" id="A8ZMH1"/>
<dbReference type="EMBL" id="CP000840">
    <property type="protein sequence ID" value="ABW32382.1"/>
    <property type="molecule type" value="Genomic_DNA"/>
</dbReference>